<reference evidence="1 2" key="1">
    <citation type="submission" date="2022-06" db="EMBL/GenBank/DDBJ databases">
        <title>Mesorhizobium sp. strain RP14 Genome sequencing and assembly.</title>
        <authorList>
            <person name="Kim I."/>
        </authorList>
    </citation>
    <scope>NUCLEOTIDE SEQUENCE [LARGE SCALE GENOMIC DNA]</scope>
    <source>
        <strain evidence="2">RP14(2022)</strain>
    </source>
</reference>
<dbReference type="RefSeq" id="WP_252815196.1">
    <property type="nucleotide sequence ID" value="NZ_JAMXQS010000001.1"/>
</dbReference>
<proteinExistence type="predicted"/>
<dbReference type="Proteomes" id="UP001205906">
    <property type="component" value="Unassembled WGS sequence"/>
</dbReference>
<sequence>MARTIGLPQEIYLQVMRLADLSGLSIVDLVSKLVKAEALSRRLPLELPCWRVKSDEQAVIFECADAGIHRRWSLETARQAADTLEGLSVQPPASKPSSTLVVADLLFERRGPGVRIRCSLTGASRMMARCVAVELAALLRHAADVSAI</sequence>
<evidence type="ECO:0000313" key="2">
    <source>
        <dbReference type="Proteomes" id="UP001205906"/>
    </source>
</evidence>
<evidence type="ECO:0000313" key="1">
    <source>
        <dbReference type="EMBL" id="MCO6048380.1"/>
    </source>
</evidence>
<name>A0ABT1C2B5_9HYPH</name>
<protein>
    <recommendedName>
        <fullName evidence="3">F-box domain-containing protein</fullName>
    </recommendedName>
</protein>
<dbReference type="EMBL" id="JAMXQS010000001">
    <property type="protein sequence ID" value="MCO6048380.1"/>
    <property type="molecule type" value="Genomic_DNA"/>
</dbReference>
<gene>
    <name evidence="1" type="ORF">NGM99_01070</name>
</gene>
<comment type="caution">
    <text evidence="1">The sequence shown here is derived from an EMBL/GenBank/DDBJ whole genome shotgun (WGS) entry which is preliminary data.</text>
</comment>
<accession>A0ABT1C2B5</accession>
<keyword evidence="2" id="KW-1185">Reference proteome</keyword>
<evidence type="ECO:0008006" key="3">
    <source>
        <dbReference type="Google" id="ProtNLM"/>
    </source>
</evidence>
<organism evidence="1 2">
    <name type="scientific">Mesorhizobium liriopis</name>
    <dbReference type="NCBI Taxonomy" id="2953882"/>
    <lineage>
        <taxon>Bacteria</taxon>
        <taxon>Pseudomonadati</taxon>
        <taxon>Pseudomonadota</taxon>
        <taxon>Alphaproteobacteria</taxon>
        <taxon>Hyphomicrobiales</taxon>
        <taxon>Phyllobacteriaceae</taxon>
        <taxon>Mesorhizobium</taxon>
    </lineage>
</organism>